<evidence type="ECO:0000313" key="3">
    <source>
        <dbReference type="Proteomes" id="UP000815325"/>
    </source>
</evidence>
<feature type="compositionally biased region" description="Basic and acidic residues" evidence="1">
    <location>
        <begin position="143"/>
        <end position="188"/>
    </location>
</feature>
<protein>
    <submittedName>
        <fullName evidence="2">Uncharacterized protein</fullName>
    </submittedName>
</protein>
<evidence type="ECO:0000313" key="2">
    <source>
        <dbReference type="EMBL" id="KAF5827823.1"/>
    </source>
</evidence>
<comment type="caution">
    <text evidence="2">The sequence shown here is derived from an EMBL/GenBank/DDBJ whole genome shotgun (WGS) entry which is preliminary data.</text>
</comment>
<proteinExistence type="predicted"/>
<reference evidence="2" key="1">
    <citation type="submission" date="2017-08" db="EMBL/GenBank/DDBJ databases">
        <authorList>
            <person name="Polle J.E."/>
            <person name="Barry K."/>
            <person name="Cushman J."/>
            <person name="Schmutz J."/>
            <person name="Tran D."/>
            <person name="Hathwaick L.T."/>
            <person name="Yim W.C."/>
            <person name="Jenkins J."/>
            <person name="Mckie-Krisberg Z.M."/>
            <person name="Prochnik S."/>
            <person name="Lindquist E."/>
            <person name="Dockter R.B."/>
            <person name="Adam C."/>
            <person name="Molina H."/>
            <person name="Bunkerborg J."/>
            <person name="Jin E."/>
            <person name="Buchheim M."/>
            <person name="Magnuson J."/>
        </authorList>
    </citation>
    <scope>NUCLEOTIDE SEQUENCE</scope>
    <source>
        <strain evidence="2">CCAP 19/18</strain>
    </source>
</reference>
<feature type="region of interest" description="Disordered" evidence="1">
    <location>
        <begin position="322"/>
        <end position="346"/>
    </location>
</feature>
<dbReference type="Proteomes" id="UP000815325">
    <property type="component" value="Unassembled WGS sequence"/>
</dbReference>
<gene>
    <name evidence="2" type="ORF">DUNSADRAFT_18684</name>
</gene>
<feature type="region of interest" description="Disordered" evidence="1">
    <location>
        <begin position="82"/>
        <end position="116"/>
    </location>
</feature>
<feature type="region of interest" description="Disordered" evidence="1">
    <location>
        <begin position="141"/>
        <end position="190"/>
    </location>
</feature>
<feature type="region of interest" description="Disordered" evidence="1">
    <location>
        <begin position="211"/>
        <end position="239"/>
    </location>
</feature>
<evidence type="ECO:0000256" key="1">
    <source>
        <dbReference type="SAM" id="MobiDB-lite"/>
    </source>
</evidence>
<feature type="compositionally biased region" description="Low complexity" evidence="1">
    <location>
        <begin position="211"/>
        <end position="224"/>
    </location>
</feature>
<sequence>MEFHDHTHAGNFEKFVAVIEQTLKSWSRTGLDTIIAKGFQEQRHEQPAMVRVQASLQHRLPWRKEPYLLQLHLPTHHLARAAADQHLSRRKPNVAGTATDLPTPGSPPPQQSSPSWEVGVELDMAELQQDINAIMLEVEGGEEEQRKDEHEHEEVEGARVERRQGMKMQEKQQEEQQGEQLERQDQRQRRQQLQQQQQQQWGQRQQKEQQQQQQQQQLQQQSLDHQQHLSREPAPALDGSLTHASRMHTAHTKLSGTTSQATESPCWHGWWPLRASPRPFWRYIRQHKLQRWFGLDHFCVLLPHSYSRRLLVLRGSSHSTLLHPAASPSPSPSPQLSSRAHTATLC</sequence>
<organism evidence="2 3">
    <name type="scientific">Dunaliella salina</name>
    <name type="common">Green alga</name>
    <name type="synonym">Protococcus salinus</name>
    <dbReference type="NCBI Taxonomy" id="3046"/>
    <lineage>
        <taxon>Eukaryota</taxon>
        <taxon>Viridiplantae</taxon>
        <taxon>Chlorophyta</taxon>
        <taxon>core chlorophytes</taxon>
        <taxon>Chlorophyceae</taxon>
        <taxon>CS clade</taxon>
        <taxon>Chlamydomonadales</taxon>
        <taxon>Dunaliellaceae</taxon>
        <taxon>Dunaliella</taxon>
    </lineage>
</organism>
<keyword evidence="3" id="KW-1185">Reference proteome</keyword>
<name>A0ABQ7FZP6_DUNSA</name>
<dbReference type="EMBL" id="MU070417">
    <property type="protein sequence ID" value="KAF5827823.1"/>
    <property type="molecule type" value="Genomic_DNA"/>
</dbReference>
<accession>A0ABQ7FZP6</accession>